<sequence length="261" mass="27696">MGELKDFGAADPYAGQPGTDRFRPAEGADGIGIARDAALWAASLSRHFPDLLGELAPSAGSRPPTVRHAPGPAERAARAALSRTEREEALRNEQRGLAVPGPSAAPVRLHISDALRDISDGVVELEEALLGRLGSDRPRRAPVPERLARIAGLLTHTASDPTLARHARDELRRMARRCARALGETETMVRLPGRCPWCDSVSLRAFPDRGAVLCVNPACRCADEACDCATDPAFRHLWEGDVRPASGAVASAGAGNTGEAR</sequence>
<evidence type="ECO:0000313" key="3">
    <source>
        <dbReference type="Proteomes" id="UP001235744"/>
    </source>
</evidence>
<accession>A0ABY9ISD4</accession>
<keyword evidence="3" id="KW-1185">Reference proteome</keyword>
<name>A0ABY9ISD4_9ACTN</name>
<evidence type="ECO:0000256" key="1">
    <source>
        <dbReference type="SAM" id="MobiDB-lite"/>
    </source>
</evidence>
<organism evidence="2 3">
    <name type="scientific">Streptomyces poriferorum</name>
    <dbReference type="NCBI Taxonomy" id="2798799"/>
    <lineage>
        <taxon>Bacteria</taxon>
        <taxon>Bacillati</taxon>
        <taxon>Actinomycetota</taxon>
        <taxon>Actinomycetes</taxon>
        <taxon>Kitasatosporales</taxon>
        <taxon>Streptomycetaceae</taxon>
        <taxon>Streptomyces</taxon>
    </lineage>
</organism>
<feature type="region of interest" description="Disordered" evidence="1">
    <location>
        <begin position="1"/>
        <end position="27"/>
    </location>
</feature>
<protein>
    <submittedName>
        <fullName evidence="2">Uncharacterized protein</fullName>
    </submittedName>
</protein>
<gene>
    <name evidence="2" type="ORF">P8A19_16825</name>
</gene>
<dbReference type="EMBL" id="CP120988">
    <property type="protein sequence ID" value="WLQ57012.1"/>
    <property type="molecule type" value="Genomic_DNA"/>
</dbReference>
<dbReference type="Proteomes" id="UP001235744">
    <property type="component" value="Chromosome"/>
</dbReference>
<proteinExistence type="predicted"/>
<reference evidence="2 3" key="1">
    <citation type="submission" date="2023-03" db="EMBL/GenBank/DDBJ databases">
        <title>Isolation and description of six Streptomyces strains from soil environments, able to metabolize different microbial glucans.</title>
        <authorList>
            <person name="Widen T."/>
            <person name="Larsbrink J."/>
        </authorList>
    </citation>
    <scope>NUCLEOTIDE SEQUENCE [LARGE SCALE GENOMIC DNA]</scope>
    <source>
        <strain evidence="2 3">Alt2</strain>
    </source>
</reference>
<dbReference type="RefSeq" id="WP_306071320.1">
    <property type="nucleotide sequence ID" value="NZ_CP120988.1"/>
</dbReference>
<evidence type="ECO:0000313" key="2">
    <source>
        <dbReference type="EMBL" id="WLQ57012.1"/>
    </source>
</evidence>